<evidence type="ECO:0000256" key="2">
    <source>
        <dbReference type="ARBA" id="ARBA00023125"/>
    </source>
</evidence>
<evidence type="ECO:0000256" key="5">
    <source>
        <dbReference type="SAM" id="MobiDB-lite"/>
    </source>
</evidence>
<evidence type="ECO:0000256" key="4">
    <source>
        <dbReference type="ARBA" id="ARBA00023242"/>
    </source>
</evidence>
<dbReference type="InterPro" id="IPR017930">
    <property type="entry name" value="Myb_dom"/>
</dbReference>
<feature type="compositionally biased region" description="Basic and acidic residues" evidence="5">
    <location>
        <begin position="251"/>
        <end position="264"/>
    </location>
</feature>
<keyword evidence="2" id="KW-0238">DNA-binding</keyword>
<accession>A0A1W0A1U0</accession>
<dbReference type="PROSITE" id="PS50090">
    <property type="entry name" value="MYB_LIKE"/>
    <property type="match status" value="1"/>
</dbReference>
<feature type="region of interest" description="Disordered" evidence="5">
    <location>
        <begin position="1"/>
        <end position="63"/>
    </location>
</feature>
<dbReference type="GO" id="GO:0042795">
    <property type="term" value="P:snRNA transcription by RNA polymerase II"/>
    <property type="evidence" value="ECO:0007669"/>
    <property type="project" value="TreeGrafter"/>
</dbReference>
<dbReference type="GO" id="GO:0042796">
    <property type="term" value="P:snRNA transcription by RNA polymerase III"/>
    <property type="evidence" value="ECO:0007669"/>
    <property type="project" value="TreeGrafter"/>
</dbReference>
<dbReference type="GO" id="GO:0001006">
    <property type="term" value="F:RNA polymerase III type 3 promoter sequence-specific DNA binding"/>
    <property type="evidence" value="ECO:0007669"/>
    <property type="project" value="TreeGrafter"/>
</dbReference>
<dbReference type="PANTHER" id="PTHR46621:SF1">
    <property type="entry name" value="SNRNA-ACTIVATING PROTEIN COMPLEX SUBUNIT 4"/>
    <property type="match status" value="1"/>
</dbReference>
<dbReference type="STRING" id="74557.A0A1W0A1U0"/>
<keyword evidence="3" id="KW-0804">Transcription</keyword>
<feature type="compositionally biased region" description="Basic and acidic residues" evidence="5">
    <location>
        <begin position="12"/>
        <end position="25"/>
    </location>
</feature>
<dbReference type="AlphaFoldDB" id="A0A1W0A1U0"/>
<dbReference type="PANTHER" id="PTHR46621">
    <property type="entry name" value="SNRNA-ACTIVATING PROTEIN COMPLEX SUBUNIT 4"/>
    <property type="match status" value="1"/>
</dbReference>
<feature type="domain" description="HTH myb-type" evidence="7">
    <location>
        <begin position="53"/>
        <end position="111"/>
    </location>
</feature>
<feature type="region of interest" description="Disordered" evidence="5">
    <location>
        <begin position="211"/>
        <end position="278"/>
    </location>
</feature>
<dbReference type="PROSITE" id="PS51294">
    <property type="entry name" value="HTH_MYB"/>
    <property type="match status" value="1"/>
</dbReference>
<feature type="compositionally biased region" description="Basic and acidic residues" evidence="5">
    <location>
        <begin position="32"/>
        <end position="48"/>
    </location>
</feature>
<dbReference type="Proteomes" id="UP000243217">
    <property type="component" value="Unassembled WGS sequence"/>
</dbReference>
<feature type="region of interest" description="Disordered" evidence="5">
    <location>
        <begin position="170"/>
        <end position="196"/>
    </location>
</feature>
<reference evidence="8 9" key="1">
    <citation type="journal article" date="2014" name="Genome Biol. Evol.">
        <title>The secreted proteins of Achlya hypogyna and Thraustotheca clavata identify the ancestral oomycete secretome and reveal gene acquisitions by horizontal gene transfer.</title>
        <authorList>
            <person name="Misner I."/>
            <person name="Blouin N."/>
            <person name="Leonard G."/>
            <person name="Richards T.A."/>
            <person name="Lane C.E."/>
        </authorList>
    </citation>
    <scope>NUCLEOTIDE SEQUENCE [LARGE SCALE GENOMIC DNA]</scope>
    <source>
        <strain evidence="8 9">ATCC 34112</strain>
    </source>
</reference>
<dbReference type="Pfam" id="PF13921">
    <property type="entry name" value="Myb_DNA-bind_6"/>
    <property type="match status" value="1"/>
</dbReference>
<evidence type="ECO:0000259" key="7">
    <source>
        <dbReference type="PROSITE" id="PS51294"/>
    </source>
</evidence>
<dbReference type="SMART" id="SM00717">
    <property type="entry name" value="SANT"/>
    <property type="match status" value="2"/>
</dbReference>
<protein>
    <recommendedName>
        <fullName evidence="10">Myb-like domain-containing protein</fullName>
    </recommendedName>
</protein>
<dbReference type="CDD" id="cd00167">
    <property type="entry name" value="SANT"/>
    <property type="match status" value="1"/>
</dbReference>
<dbReference type="InterPro" id="IPR051575">
    <property type="entry name" value="Myb-like_DNA-bd"/>
</dbReference>
<dbReference type="InterPro" id="IPR001005">
    <property type="entry name" value="SANT/Myb"/>
</dbReference>
<feature type="compositionally biased region" description="Basic residues" evidence="5">
    <location>
        <begin position="265"/>
        <end position="278"/>
    </location>
</feature>
<dbReference type="GO" id="GO:0000978">
    <property type="term" value="F:RNA polymerase II cis-regulatory region sequence-specific DNA binding"/>
    <property type="evidence" value="ECO:0007669"/>
    <property type="project" value="TreeGrafter"/>
</dbReference>
<evidence type="ECO:0000256" key="1">
    <source>
        <dbReference type="ARBA" id="ARBA00023015"/>
    </source>
</evidence>
<dbReference type="SUPFAM" id="SSF46689">
    <property type="entry name" value="Homeodomain-like"/>
    <property type="match status" value="1"/>
</dbReference>
<feature type="domain" description="Myb-like" evidence="6">
    <location>
        <begin position="60"/>
        <end position="107"/>
    </location>
</feature>
<evidence type="ECO:0000259" key="6">
    <source>
        <dbReference type="PROSITE" id="PS50090"/>
    </source>
</evidence>
<dbReference type="OrthoDB" id="2143914at2759"/>
<feature type="compositionally biased region" description="Acidic residues" evidence="5">
    <location>
        <begin position="241"/>
        <end position="250"/>
    </location>
</feature>
<evidence type="ECO:0000313" key="9">
    <source>
        <dbReference type="Proteomes" id="UP000243217"/>
    </source>
</evidence>
<proteinExistence type="predicted"/>
<dbReference type="InterPro" id="IPR009057">
    <property type="entry name" value="Homeodomain-like_sf"/>
</dbReference>
<evidence type="ECO:0000256" key="3">
    <source>
        <dbReference type="ARBA" id="ARBA00023163"/>
    </source>
</evidence>
<gene>
    <name evidence="8" type="ORF">THRCLA_20935</name>
</gene>
<organism evidence="8 9">
    <name type="scientific">Thraustotheca clavata</name>
    <dbReference type="NCBI Taxonomy" id="74557"/>
    <lineage>
        <taxon>Eukaryota</taxon>
        <taxon>Sar</taxon>
        <taxon>Stramenopiles</taxon>
        <taxon>Oomycota</taxon>
        <taxon>Saprolegniomycetes</taxon>
        <taxon>Saprolegniales</taxon>
        <taxon>Achlyaceae</taxon>
        <taxon>Thraustotheca</taxon>
    </lineage>
</organism>
<sequence>MAGKPKKTGAAVEKKAEAPAGVEKKSKGKKAKKDEKPKESEKKSEETTKTPSKSGKFGQSWSKKEDKKLIAAVKAQGKGYKANWKLVAQSVSGRTAGACQGRWNTELDPLVDRTPWTEELDAKLLELYKDPEYDSWSKRALALALGKTSANGEPMRRSGADVCSRYFKLTKGKKKSKQEEQKKTTEVAWDDDTEAPEADLSAIVVPAAAKLTRNQANRLRRNERKRKHAALAAEAKKEAAENEANEEEEQEAPKKKPKFKDVAGKRHMKKGKPKKKSH</sequence>
<evidence type="ECO:0000313" key="8">
    <source>
        <dbReference type="EMBL" id="OQS04227.1"/>
    </source>
</evidence>
<dbReference type="GO" id="GO:0019185">
    <property type="term" value="C:snRNA-activating protein complex"/>
    <property type="evidence" value="ECO:0007669"/>
    <property type="project" value="TreeGrafter"/>
</dbReference>
<keyword evidence="1" id="KW-0805">Transcription regulation</keyword>
<evidence type="ECO:0008006" key="10">
    <source>
        <dbReference type="Google" id="ProtNLM"/>
    </source>
</evidence>
<name>A0A1W0A1U0_9STRA</name>
<comment type="caution">
    <text evidence="8">The sequence shown here is derived from an EMBL/GenBank/DDBJ whole genome shotgun (WGS) entry which is preliminary data.</text>
</comment>
<dbReference type="Gene3D" id="1.10.10.60">
    <property type="entry name" value="Homeodomain-like"/>
    <property type="match status" value="1"/>
</dbReference>
<feature type="compositionally biased region" description="Basic residues" evidence="5">
    <location>
        <begin position="218"/>
        <end position="229"/>
    </location>
</feature>
<keyword evidence="4" id="KW-0539">Nucleus</keyword>
<dbReference type="EMBL" id="JNBS01000657">
    <property type="protein sequence ID" value="OQS04227.1"/>
    <property type="molecule type" value="Genomic_DNA"/>
</dbReference>
<keyword evidence="9" id="KW-1185">Reference proteome</keyword>